<dbReference type="EMBL" id="JAHRIQ010065566">
    <property type="protein sequence ID" value="MEQ2242532.1"/>
    <property type="molecule type" value="Genomic_DNA"/>
</dbReference>
<accession>A0ABV0UD63</accession>
<proteinExistence type="predicted"/>
<evidence type="ECO:0000256" key="1">
    <source>
        <dbReference type="SAM" id="MobiDB-lite"/>
    </source>
</evidence>
<dbReference type="Proteomes" id="UP001482620">
    <property type="component" value="Unassembled WGS sequence"/>
</dbReference>
<comment type="caution">
    <text evidence="2">The sequence shown here is derived from an EMBL/GenBank/DDBJ whole genome shotgun (WGS) entry which is preliminary data.</text>
</comment>
<feature type="region of interest" description="Disordered" evidence="1">
    <location>
        <begin position="55"/>
        <end position="104"/>
    </location>
</feature>
<evidence type="ECO:0000313" key="3">
    <source>
        <dbReference type="Proteomes" id="UP001482620"/>
    </source>
</evidence>
<keyword evidence="3" id="KW-1185">Reference proteome</keyword>
<sequence>MDVVHSHSPYILYTPRSMCRYPIGTTSPQTQEVVPFPRGVETGRLHQHLNLVRASPGSCLNLSDPGQDPDPSPQSPPSSSKEGAMYKRGVYMGQTSLPTRAATE</sequence>
<reference evidence="2 3" key="1">
    <citation type="submission" date="2021-06" db="EMBL/GenBank/DDBJ databases">
        <authorList>
            <person name="Palmer J.M."/>
        </authorList>
    </citation>
    <scope>NUCLEOTIDE SEQUENCE [LARGE SCALE GENOMIC DNA]</scope>
    <source>
        <strain evidence="3">if_2019</strain>
        <tissue evidence="2">Muscle</tissue>
    </source>
</reference>
<organism evidence="2 3">
    <name type="scientific">Ilyodon furcidens</name>
    <name type="common">goldbreast splitfin</name>
    <dbReference type="NCBI Taxonomy" id="33524"/>
    <lineage>
        <taxon>Eukaryota</taxon>
        <taxon>Metazoa</taxon>
        <taxon>Chordata</taxon>
        <taxon>Craniata</taxon>
        <taxon>Vertebrata</taxon>
        <taxon>Euteleostomi</taxon>
        <taxon>Actinopterygii</taxon>
        <taxon>Neopterygii</taxon>
        <taxon>Teleostei</taxon>
        <taxon>Neoteleostei</taxon>
        <taxon>Acanthomorphata</taxon>
        <taxon>Ovalentaria</taxon>
        <taxon>Atherinomorphae</taxon>
        <taxon>Cyprinodontiformes</taxon>
        <taxon>Goodeidae</taxon>
        <taxon>Ilyodon</taxon>
    </lineage>
</organism>
<evidence type="ECO:0000313" key="2">
    <source>
        <dbReference type="EMBL" id="MEQ2242532.1"/>
    </source>
</evidence>
<gene>
    <name evidence="2" type="ORF">ILYODFUR_036729</name>
</gene>
<name>A0ABV0UD63_9TELE</name>
<protein>
    <submittedName>
        <fullName evidence="2">Uncharacterized protein</fullName>
    </submittedName>
</protein>